<reference evidence="2 3" key="1">
    <citation type="submission" date="2018-11" db="EMBL/GenBank/DDBJ databases">
        <title>Taxonoimc description of Halomarina strain SPP-AMP-1.</title>
        <authorList>
            <person name="Pal Y."/>
            <person name="Srinivasana K."/>
            <person name="Verma A."/>
            <person name="Kumar P."/>
        </authorList>
    </citation>
    <scope>NUCLEOTIDE SEQUENCE [LARGE SCALE GENOMIC DNA]</scope>
    <source>
        <strain evidence="2 3">SPP-AMP-1</strain>
    </source>
</reference>
<keyword evidence="3" id="KW-1185">Reference proteome</keyword>
<dbReference type="EMBL" id="RRCH01000008">
    <property type="protein sequence ID" value="RRJ32490.1"/>
    <property type="molecule type" value="Genomic_DNA"/>
</dbReference>
<accession>A0A3P3RI97</accession>
<dbReference type="InterPro" id="IPR055768">
    <property type="entry name" value="DUF7344"/>
</dbReference>
<name>A0A3P3RI97_9EURY</name>
<sequence>MEKYYESDFNSFDPHREMQADRRRHCALHCLHQFEDPLALADLAEEVAVREHDASIAEISAEEVKRVYMSLYHDHISELEDKSVIHYNQDRDVVALAENGAQLAQYLDHQYTSTQ</sequence>
<evidence type="ECO:0000313" key="2">
    <source>
        <dbReference type="EMBL" id="RRJ32490.1"/>
    </source>
</evidence>
<comment type="caution">
    <text evidence="2">The sequence shown here is derived from an EMBL/GenBank/DDBJ whole genome shotgun (WGS) entry which is preliminary data.</text>
</comment>
<dbReference type="Proteomes" id="UP000282322">
    <property type="component" value="Unassembled WGS sequence"/>
</dbReference>
<proteinExistence type="predicted"/>
<protein>
    <recommendedName>
        <fullName evidence="1">DUF7344 domain-containing protein</fullName>
    </recommendedName>
</protein>
<evidence type="ECO:0000313" key="3">
    <source>
        <dbReference type="Proteomes" id="UP000282322"/>
    </source>
</evidence>
<organism evidence="2 3">
    <name type="scientific">Halocatena pleomorpha</name>
    <dbReference type="NCBI Taxonomy" id="1785090"/>
    <lineage>
        <taxon>Archaea</taxon>
        <taxon>Methanobacteriati</taxon>
        <taxon>Methanobacteriota</taxon>
        <taxon>Stenosarchaea group</taxon>
        <taxon>Halobacteria</taxon>
        <taxon>Halobacteriales</taxon>
        <taxon>Natronomonadaceae</taxon>
        <taxon>Halocatena</taxon>
    </lineage>
</organism>
<dbReference type="OrthoDB" id="247722at2157"/>
<feature type="domain" description="DUF7344" evidence="1">
    <location>
        <begin position="20"/>
        <end position="94"/>
    </location>
</feature>
<gene>
    <name evidence="2" type="ORF">EIK79_04495</name>
</gene>
<evidence type="ECO:0000259" key="1">
    <source>
        <dbReference type="Pfam" id="PF24035"/>
    </source>
</evidence>
<dbReference type="AlphaFoldDB" id="A0A3P3RI97"/>
<dbReference type="Pfam" id="PF24035">
    <property type="entry name" value="DUF7344"/>
    <property type="match status" value="1"/>
</dbReference>
<dbReference type="RefSeq" id="WP_124953949.1">
    <property type="nucleotide sequence ID" value="NZ_RRCH01000008.1"/>
</dbReference>